<dbReference type="Ensembl" id="ENSBOBT00000002231.1">
    <property type="protein sequence ID" value="ENSBOBP00000002191.1"/>
    <property type="gene ID" value="ENSBOBG00000001523.1"/>
</dbReference>
<keyword evidence="7" id="KW-0805">Transcription regulation</keyword>
<sequence>MIIVGPFQIKYFYHRITESFRLKKTLGIIESNHQPYSTRMVTPPPPWATEWRCPICRDDRNDVAYTMPCRHQFCLGCILRWAKRTSNCPLCRGLMNKIRFSVRGEDDYLEHLIVAGAAP</sequence>
<keyword evidence="5 9" id="KW-0863">Zinc-finger</keyword>
<evidence type="ECO:0000259" key="10">
    <source>
        <dbReference type="PROSITE" id="PS50089"/>
    </source>
</evidence>
<evidence type="ECO:0000313" key="11">
    <source>
        <dbReference type="Ensembl" id="ENSBOBP00000002191.1"/>
    </source>
</evidence>
<organism evidence="11 12">
    <name type="scientific">Bubo bubo</name>
    <name type="common">Eurasian eagle-owl</name>
    <name type="synonym">Strix bubo</name>
    <dbReference type="NCBI Taxonomy" id="30461"/>
    <lineage>
        <taxon>Eukaryota</taxon>
        <taxon>Metazoa</taxon>
        <taxon>Chordata</taxon>
        <taxon>Craniata</taxon>
        <taxon>Vertebrata</taxon>
        <taxon>Euteleostomi</taxon>
        <taxon>Archelosauria</taxon>
        <taxon>Archosauria</taxon>
        <taxon>Dinosauria</taxon>
        <taxon>Saurischia</taxon>
        <taxon>Theropoda</taxon>
        <taxon>Coelurosauria</taxon>
        <taxon>Aves</taxon>
        <taxon>Neognathae</taxon>
        <taxon>Neoaves</taxon>
        <taxon>Telluraves</taxon>
        <taxon>Strigiformes</taxon>
        <taxon>Strigidae</taxon>
        <taxon>Bubo</taxon>
    </lineage>
</organism>
<keyword evidence="6" id="KW-0862">Zinc</keyword>
<reference evidence="11" key="1">
    <citation type="submission" date="2025-08" db="UniProtKB">
        <authorList>
            <consortium name="Ensembl"/>
        </authorList>
    </citation>
    <scope>IDENTIFICATION</scope>
</reference>
<dbReference type="SUPFAM" id="SSF57850">
    <property type="entry name" value="RING/U-box"/>
    <property type="match status" value="1"/>
</dbReference>
<dbReference type="Gene3D" id="3.30.40.10">
    <property type="entry name" value="Zinc/RING finger domain, C3HC4 (zinc finger)"/>
    <property type="match status" value="1"/>
</dbReference>
<evidence type="ECO:0000256" key="7">
    <source>
        <dbReference type="ARBA" id="ARBA00023015"/>
    </source>
</evidence>
<evidence type="ECO:0000256" key="6">
    <source>
        <dbReference type="ARBA" id="ARBA00022833"/>
    </source>
</evidence>
<accession>A0A8C0I8V5</accession>
<evidence type="ECO:0000256" key="3">
    <source>
        <dbReference type="ARBA" id="ARBA00022679"/>
    </source>
</evidence>
<name>A0A8C0I8V5_BUBBB</name>
<dbReference type="EC" id="2.3.2.27" evidence="2"/>
<evidence type="ECO:0000313" key="12">
    <source>
        <dbReference type="Proteomes" id="UP000694567"/>
    </source>
</evidence>
<protein>
    <recommendedName>
        <fullName evidence="2">RING-type E3 ubiquitin transferase</fullName>
        <ecNumber evidence="2">2.3.2.27</ecNumber>
    </recommendedName>
</protein>
<dbReference type="SMART" id="SM00184">
    <property type="entry name" value="RING"/>
    <property type="match status" value="1"/>
</dbReference>
<dbReference type="Proteomes" id="UP000694567">
    <property type="component" value="Unplaced"/>
</dbReference>
<keyword evidence="3" id="KW-0808">Transferase</keyword>
<evidence type="ECO:0000256" key="8">
    <source>
        <dbReference type="ARBA" id="ARBA00023163"/>
    </source>
</evidence>
<dbReference type="InterPro" id="IPR017907">
    <property type="entry name" value="Znf_RING_CS"/>
</dbReference>
<dbReference type="PANTHER" id="PTHR46077">
    <property type="entry name" value="E3 UBIQUITIN-PROTEIN LIGASE TOPORS"/>
    <property type="match status" value="1"/>
</dbReference>
<keyword evidence="4" id="KW-0479">Metal-binding</keyword>
<dbReference type="Pfam" id="PF13639">
    <property type="entry name" value="zf-RING_2"/>
    <property type="match status" value="1"/>
</dbReference>
<dbReference type="GO" id="GO:0000209">
    <property type="term" value="P:protein polyubiquitination"/>
    <property type="evidence" value="ECO:0007669"/>
    <property type="project" value="TreeGrafter"/>
</dbReference>
<dbReference type="PROSITE" id="PS50089">
    <property type="entry name" value="ZF_RING_2"/>
    <property type="match status" value="1"/>
</dbReference>
<evidence type="ECO:0000256" key="5">
    <source>
        <dbReference type="ARBA" id="ARBA00022771"/>
    </source>
</evidence>
<dbReference type="GO" id="GO:0008270">
    <property type="term" value="F:zinc ion binding"/>
    <property type="evidence" value="ECO:0007669"/>
    <property type="project" value="UniProtKB-KW"/>
</dbReference>
<dbReference type="PANTHER" id="PTHR46077:SF1">
    <property type="entry name" value="TOP1 BINDING ARGININE_SERINE RICH PROTEIN, E3 UBIQUITIN LIGASE"/>
    <property type="match status" value="1"/>
</dbReference>
<dbReference type="AlphaFoldDB" id="A0A8C0I8V5"/>
<dbReference type="PROSITE" id="PS00518">
    <property type="entry name" value="ZF_RING_1"/>
    <property type="match status" value="1"/>
</dbReference>
<feature type="domain" description="RING-type" evidence="10">
    <location>
        <begin position="53"/>
        <end position="92"/>
    </location>
</feature>
<evidence type="ECO:0000256" key="9">
    <source>
        <dbReference type="PROSITE-ProRule" id="PRU00175"/>
    </source>
</evidence>
<dbReference type="GO" id="GO:0061630">
    <property type="term" value="F:ubiquitin protein ligase activity"/>
    <property type="evidence" value="ECO:0007669"/>
    <property type="project" value="UniProtKB-EC"/>
</dbReference>
<proteinExistence type="predicted"/>
<comment type="catalytic activity">
    <reaction evidence="1">
        <text>S-ubiquitinyl-[E2 ubiquitin-conjugating enzyme]-L-cysteine + [acceptor protein]-L-lysine = [E2 ubiquitin-conjugating enzyme]-L-cysteine + N(6)-ubiquitinyl-[acceptor protein]-L-lysine.</text>
        <dbReference type="EC" id="2.3.2.27"/>
    </reaction>
</comment>
<evidence type="ECO:0000256" key="2">
    <source>
        <dbReference type="ARBA" id="ARBA00012483"/>
    </source>
</evidence>
<dbReference type="InterPro" id="IPR001841">
    <property type="entry name" value="Znf_RING"/>
</dbReference>
<dbReference type="InterPro" id="IPR013083">
    <property type="entry name" value="Znf_RING/FYVE/PHD"/>
</dbReference>
<reference evidence="11" key="2">
    <citation type="submission" date="2025-09" db="UniProtKB">
        <authorList>
            <consortium name="Ensembl"/>
        </authorList>
    </citation>
    <scope>IDENTIFICATION</scope>
</reference>
<keyword evidence="12" id="KW-1185">Reference proteome</keyword>
<evidence type="ECO:0000256" key="4">
    <source>
        <dbReference type="ARBA" id="ARBA00022723"/>
    </source>
</evidence>
<dbReference type="GO" id="GO:0006513">
    <property type="term" value="P:protein monoubiquitination"/>
    <property type="evidence" value="ECO:0007669"/>
    <property type="project" value="TreeGrafter"/>
</dbReference>
<evidence type="ECO:0000256" key="1">
    <source>
        <dbReference type="ARBA" id="ARBA00000900"/>
    </source>
</evidence>
<keyword evidence="8" id="KW-0804">Transcription</keyword>